<dbReference type="SUPFAM" id="SSF55729">
    <property type="entry name" value="Acyl-CoA N-acyltransferases (Nat)"/>
    <property type="match status" value="1"/>
</dbReference>
<dbReference type="OrthoDB" id="9795206at2"/>
<organism evidence="2 3">
    <name type="scientific">Defluviitoga tunisiensis</name>
    <dbReference type="NCBI Taxonomy" id="1006576"/>
    <lineage>
        <taxon>Bacteria</taxon>
        <taxon>Thermotogati</taxon>
        <taxon>Thermotogota</taxon>
        <taxon>Thermotogae</taxon>
        <taxon>Petrotogales</taxon>
        <taxon>Petrotogaceae</taxon>
        <taxon>Defluviitoga</taxon>
    </lineage>
</organism>
<protein>
    <submittedName>
        <fullName evidence="2">Acetyltransferase</fullName>
        <ecNumber evidence="2">2.3.1.-</ecNumber>
    </submittedName>
</protein>
<evidence type="ECO:0000259" key="1">
    <source>
        <dbReference type="PROSITE" id="PS51186"/>
    </source>
</evidence>
<proteinExistence type="predicted"/>
<feature type="domain" description="N-acetyltransferase" evidence="1">
    <location>
        <begin position="13"/>
        <end position="172"/>
    </location>
</feature>
<keyword evidence="2" id="KW-0808">Transferase</keyword>
<dbReference type="PROSITE" id="PS51186">
    <property type="entry name" value="GNAT"/>
    <property type="match status" value="1"/>
</dbReference>
<dbReference type="HOGENOM" id="CLU_013985_3_2_0"/>
<evidence type="ECO:0000313" key="3">
    <source>
        <dbReference type="Proteomes" id="UP000032809"/>
    </source>
</evidence>
<dbReference type="InterPro" id="IPR016181">
    <property type="entry name" value="Acyl_CoA_acyltransferase"/>
</dbReference>
<dbReference type="EMBL" id="LN824141">
    <property type="protein sequence ID" value="CEP78065.1"/>
    <property type="molecule type" value="Genomic_DNA"/>
</dbReference>
<gene>
    <name evidence="2" type="primary">rimL</name>
    <name evidence="2" type="ORF">DTL3_0755</name>
</gene>
<dbReference type="GO" id="GO:0016747">
    <property type="term" value="F:acyltransferase activity, transferring groups other than amino-acyl groups"/>
    <property type="evidence" value="ECO:0007669"/>
    <property type="project" value="InterPro"/>
</dbReference>
<dbReference type="AlphaFoldDB" id="A0A0C7P1B4"/>
<dbReference type="InterPro" id="IPR000182">
    <property type="entry name" value="GNAT_dom"/>
</dbReference>
<dbReference type="Gene3D" id="3.40.630.30">
    <property type="match status" value="1"/>
</dbReference>
<dbReference type="KEGG" id="dtn:DTL3_0755"/>
<dbReference type="STRING" id="1006576.DTL3_0755"/>
<dbReference type="Pfam" id="PF13302">
    <property type="entry name" value="Acetyltransf_3"/>
    <property type="match status" value="1"/>
</dbReference>
<sequence>MARYFKKMVGTKCYLSPVNPDDFEKYTEWLNDPEISQNLLVNDKIFSLLKEKEILEDMAKNNDTTFTIVDVNTDKPLGNCSLNNVDNINQTATLGIFIGDKEYLSKGYGTEAMELLLDYGFNALNLQNIMLEVFDYNKRAIKAYEKVGCKVIGKRRQAKFFNNKRYDIIFMDILKDEFLNIRE</sequence>
<accession>A0A0C7P1B4</accession>
<dbReference type="PANTHER" id="PTHR43415:SF3">
    <property type="entry name" value="GNAT-FAMILY ACETYLTRANSFERASE"/>
    <property type="match status" value="1"/>
</dbReference>
<keyword evidence="2" id="KW-0012">Acyltransferase</keyword>
<dbReference type="Proteomes" id="UP000032809">
    <property type="component" value="Chromosome I"/>
</dbReference>
<evidence type="ECO:0000313" key="2">
    <source>
        <dbReference type="EMBL" id="CEP78065.1"/>
    </source>
</evidence>
<dbReference type="PANTHER" id="PTHR43415">
    <property type="entry name" value="SPERMIDINE N(1)-ACETYLTRANSFERASE"/>
    <property type="match status" value="1"/>
</dbReference>
<name>A0A0C7P1B4_DEFTU</name>
<reference evidence="3" key="1">
    <citation type="submission" date="2014-11" db="EMBL/GenBank/DDBJ databases">
        <authorList>
            <person name="Wibberg D."/>
        </authorList>
    </citation>
    <scope>NUCLEOTIDE SEQUENCE [LARGE SCALE GENOMIC DNA]</scope>
    <source>
        <strain evidence="3">L3</strain>
    </source>
</reference>
<dbReference type="EC" id="2.3.1.-" evidence="2"/>
<keyword evidence="3" id="KW-1185">Reference proteome</keyword>